<gene>
    <name evidence="4" type="ORF">ABS764_11120</name>
</gene>
<feature type="domain" description="Glycosyl hydrolase family 95 N-terminal" evidence="1">
    <location>
        <begin position="26"/>
        <end position="264"/>
    </location>
</feature>
<name>A0ABW8XUF4_9FLAO</name>
<dbReference type="PANTHER" id="PTHR31084:SF0">
    <property type="entry name" value="ALPHA-L-FUCOSIDASE 2"/>
    <property type="match status" value="1"/>
</dbReference>
<dbReference type="InterPro" id="IPR027414">
    <property type="entry name" value="GH95_N_dom"/>
</dbReference>
<keyword evidence="4" id="KW-0378">Hydrolase</keyword>
<dbReference type="Gene3D" id="1.50.10.10">
    <property type="match status" value="1"/>
</dbReference>
<evidence type="ECO:0000313" key="4">
    <source>
        <dbReference type="EMBL" id="MFL9831399.1"/>
    </source>
</evidence>
<dbReference type="Pfam" id="PF21307">
    <property type="entry name" value="Glyco_hydro_95_C"/>
    <property type="match status" value="1"/>
</dbReference>
<keyword evidence="5" id="KW-1185">Reference proteome</keyword>
<feature type="domain" description="Glycosyl hydrolase family 95 catalytic" evidence="3">
    <location>
        <begin position="287"/>
        <end position="692"/>
    </location>
</feature>
<dbReference type="RefSeq" id="WP_408081872.1">
    <property type="nucleotide sequence ID" value="NZ_JBELQA010000006.1"/>
</dbReference>
<dbReference type="InterPro" id="IPR049053">
    <property type="entry name" value="AFCA-like_C"/>
</dbReference>
<protein>
    <submittedName>
        <fullName evidence="4">Glycoside hydrolase family 95 protein</fullName>
    </submittedName>
</protein>
<dbReference type="Proteomes" id="UP001629260">
    <property type="component" value="Unassembled WGS sequence"/>
</dbReference>
<evidence type="ECO:0000313" key="5">
    <source>
        <dbReference type="Proteomes" id="UP001629260"/>
    </source>
</evidence>
<dbReference type="Pfam" id="PF22124">
    <property type="entry name" value="Glyco_hydro_95_cat"/>
    <property type="match status" value="1"/>
</dbReference>
<sequence length="819" mass="91367">MRKIFIIALLLVQCLDYAQENNSLKLWYNQPSASTWENALPIGNGFLGAMVYGNVAHEIIQLNENTVWSGGPNRNDNPAAFAALPKIQKLIFEGKHKEAEKLANEAFISKKSHGQTFQTVGNLNLTFEGQENCSNYRRELDIEKAITKTTYVVYGITYTREAFVSFADRVIVIHLTASKKGSISFTADYTSPHKIKNFKVSNSKDLEISGSTSDHEGVASLIKFKGITRIQLNKGKLEQTENSLTVKGANSAILFISIATNFNNYQDVSGNENQRALDYLNKASGKSYESLKKAHIVGYQKYFNRVKLDLGTTQEANLPTDERLKNFRNTNDPQFVALYYQYGRYLLISSSQPGGQPANLQGIWNNSLNPAWDSKYTININAEMNYWPAEKTNLSELHAPFLQMVKDLSETGKETAKRMYGARGWMAHHNTDIWRATGAVDGAFWGLWTAGGGWTSQHLWEHYLYTGDKEFLASIYPALKGAALFYVDFLVKHPKYNWLVVNPGNSPENAPQAHNGSSLDAGTTMDTQIVSDVFNTTIRAAQILNEDVTLIDTLKQMRSQLAPMHIGKYNQLQEWLDDIDDPKDNHRHVSHLYGLFPSNQISAYKTPELFAASKNTLLQRGDVSTGWSMGWKINWWAKLQDGNHAYSLIKNQLTPLGVNKGGGGTYNNLFDAHPPFQIDGNFGCTSGITEMLVQSSDGAIHLLPALPDVWKNGSISGIRVRGGFEIVSMEWKAGKLINIAVKSALGGNLRLRLPNTMKEKSGADLVIAKGENPNPFYFVNETAEPIISKESNIKALELRPTILVDINTVKGKTYTFETK</sequence>
<proteinExistence type="predicted"/>
<dbReference type="Pfam" id="PF14498">
    <property type="entry name" value="Glyco_hyd_65N_2"/>
    <property type="match status" value="1"/>
</dbReference>
<reference evidence="4 5" key="1">
    <citation type="submission" date="2024-06" db="EMBL/GenBank/DDBJ databases">
        <authorList>
            <person name="Kaempfer P."/>
            <person name="Viver T."/>
        </authorList>
    </citation>
    <scope>NUCLEOTIDE SEQUENCE [LARGE SCALE GENOMIC DNA]</scope>
    <source>
        <strain evidence="4 5">ST-87</strain>
    </source>
</reference>
<dbReference type="GO" id="GO:0016787">
    <property type="term" value="F:hydrolase activity"/>
    <property type="evidence" value="ECO:0007669"/>
    <property type="project" value="UniProtKB-KW"/>
</dbReference>
<evidence type="ECO:0000259" key="1">
    <source>
        <dbReference type="Pfam" id="PF14498"/>
    </source>
</evidence>
<evidence type="ECO:0000259" key="3">
    <source>
        <dbReference type="Pfam" id="PF22124"/>
    </source>
</evidence>
<dbReference type="InterPro" id="IPR016518">
    <property type="entry name" value="Alpha-L-fucosidase"/>
</dbReference>
<evidence type="ECO:0000259" key="2">
    <source>
        <dbReference type="Pfam" id="PF21307"/>
    </source>
</evidence>
<dbReference type="Gene3D" id="2.70.98.50">
    <property type="entry name" value="putative glycoside hydrolase family protein from bacillus halodurans"/>
    <property type="match status" value="1"/>
</dbReference>
<dbReference type="InterPro" id="IPR008928">
    <property type="entry name" value="6-hairpin_glycosidase_sf"/>
</dbReference>
<dbReference type="SUPFAM" id="SSF48208">
    <property type="entry name" value="Six-hairpin glycosidases"/>
    <property type="match status" value="1"/>
</dbReference>
<feature type="domain" description="Alpha fucosidase A-like C-terminal" evidence="2">
    <location>
        <begin position="694"/>
        <end position="766"/>
    </location>
</feature>
<organism evidence="4 5">
    <name type="scientific">Flavobacterium plantiphilum</name>
    <dbReference type="NCBI Taxonomy" id="3163297"/>
    <lineage>
        <taxon>Bacteria</taxon>
        <taxon>Pseudomonadati</taxon>
        <taxon>Bacteroidota</taxon>
        <taxon>Flavobacteriia</taxon>
        <taxon>Flavobacteriales</taxon>
        <taxon>Flavobacteriaceae</taxon>
        <taxon>Flavobacterium</taxon>
    </lineage>
</organism>
<dbReference type="PIRSF" id="PIRSF007663">
    <property type="entry name" value="UCP007663"/>
    <property type="match status" value="1"/>
</dbReference>
<dbReference type="PANTHER" id="PTHR31084">
    <property type="entry name" value="ALPHA-L-FUCOSIDASE 2"/>
    <property type="match status" value="1"/>
</dbReference>
<dbReference type="InterPro" id="IPR054363">
    <property type="entry name" value="GH95_cat"/>
</dbReference>
<accession>A0ABW8XUF4</accession>
<dbReference type="InterPro" id="IPR012341">
    <property type="entry name" value="6hp_glycosidase-like_sf"/>
</dbReference>
<comment type="caution">
    <text evidence="4">The sequence shown here is derived from an EMBL/GenBank/DDBJ whole genome shotgun (WGS) entry which is preliminary data.</text>
</comment>
<dbReference type="EMBL" id="JBELQA010000006">
    <property type="protein sequence ID" value="MFL9831399.1"/>
    <property type="molecule type" value="Genomic_DNA"/>
</dbReference>